<evidence type="ECO:0000313" key="6">
    <source>
        <dbReference type="EMBL" id="TCS75960.1"/>
    </source>
</evidence>
<dbReference type="GO" id="GO:0004252">
    <property type="term" value="F:serine-type endopeptidase activity"/>
    <property type="evidence" value="ECO:0007669"/>
    <property type="project" value="InterPro"/>
</dbReference>
<comment type="similarity">
    <text evidence="1">Belongs to the peptidase S8 family.</text>
</comment>
<dbReference type="Pfam" id="PF00082">
    <property type="entry name" value="Peptidase_S8"/>
    <property type="match status" value="1"/>
</dbReference>
<dbReference type="Gene3D" id="3.40.50.200">
    <property type="entry name" value="Peptidase S8/S53 domain"/>
    <property type="match status" value="1"/>
</dbReference>
<dbReference type="RefSeq" id="WP_132551553.1">
    <property type="nucleotide sequence ID" value="NZ_SMAA01000026.1"/>
</dbReference>
<dbReference type="InterPro" id="IPR023828">
    <property type="entry name" value="Peptidase_S8_Ser-AS"/>
</dbReference>
<dbReference type="Proteomes" id="UP000295188">
    <property type="component" value="Unassembled WGS sequence"/>
</dbReference>
<keyword evidence="7" id="KW-1185">Reference proteome</keyword>
<comment type="caution">
    <text evidence="6">The sequence shown here is derived from an EMBL/GenBank/DDBJ whole genome shotgun (WGS) entry which is preliminary data.</text>
</comment>
<evidence type="ECO:0000313" key="7">
    <source>
        <dbReference type="Proteomes" id="UP000295188"/>
    </source>
</evidence>
<evidence type="ECO:0000256" key="2">
    <source>
        <dbReference type="ARBA" id="ARBA00022670"/>
    </source>
</evidence>
<dbReference type="SUPFAM" id="SSF52743">
    <property type="entry name" value="Subtilisin-like"/>
    <property type="match status" value="1"/>
</dbReference>
<dbReference type="InterPro" id="IPR000209">
    <property type="entry name" value="Peptidase_S8/S53_dom"/>
</dbReference>
<dbReference type="InterPro" id="IPR050131">
    <property type="entry name" value="Peptidase_S8_subtilisin-like"/>
</dbReference>
<dbReference type="OrthoDB" id="9798386at2"/>
<protein>
    <submittedName>
        <fullName evidence="6">Subtilase family protein</fullName>
    </submittedName>
</protein>
<evidence type="ECO:0000256" key="1">
    <source>
        <dbReference type="ARBA" id="ARBA00011073"/>
    </source>
</evidence>
<evidence type="ECO:0000256" key="4">
    <source>
        <dbReference type="ARBA" id="ARBA00022825"/>
    </source>
</evidence>
<dbReference type="InterPro" id="IPR036852">
    <property type="entry name" value="Peptidase_S8/S53_dom_sf"/>
</dbReference>
<dbReference type="PANTHER" id="PTHR43806">
    <property type="entry name" value="PEPTIDASE S8"/>
    <property type="match status" value="1"/>
</dbReference>
<dbReference type="GO" id="GO:0006508">
    <property type="term" value="P:proteolysis"/>
    <property type="evidence" value="ECO:0007669"/>
    <property type="project" value="UniProtKB-KW"/>
</dbReference>
<evidence type="ECO:0000259" key="5">
    <source>
        <dbReference type="Pfam" id="PF00082"/>
    </source>
</evidence>
<dbReference type="AlphaFoldDB" id="A0A4R3K1W9"/>
<sequence length="772" mass="86141">MTDYKQLILSNGEYYVEPIRKKNSFPSKEQPHLYEESKTRLLKDLKKIQDTISENDKEIFVKDAKVICARLEPKFEAKSYQPNALLANTNIKLIGGRRYTIKDNKENIQQTKKEKAKLYFLKVTDDELSELEDNFATTHKDNNESWRKEICTIKSFDLLEPNEKVMGFSADWEQGPVEIIIHPLENSAEDALKGFFSITDIKKENVAVHTYDDGLTFICANLGKNTIDKLKTYNPLRSIKPIGKLRFDPLRSVTSVTDAPCLPDKIYKSQIKVGVFDGGIQNDITLLRNYVTPYDSVNTSADTGSLEHGISVCGAVLFGDLKKQLSKEKITNPTVSVESFRVFPAVKTGNTSDDLEMYTTIDIIESIVKEHKDIKIFNISFGPKGPIIDDDLNRFTYALDKLTYDVSSEDENPLFCVAAGNDGDVIFPGNRVQSPADMVNGLAIGAYTFVKNEKVRAKYSCVGPGREGAKIKPDVLEFGGSRDNPFICIASKNKIGISAGTSLASPVTAGKIGKLLAASKQIIPHLGRTLLIHCAESPKTTNINEVGFGYVPEDVTDILKCENNKVTTLYSGEFTASTSVKLPIFLPRINGMSGNVHIRWTISTVVNPNINDSDAYTNNCIEDTFYPHNMTFTFTKKGEKTVRLNLAAPHNAKTAATLLDNGYKCSDLPVSSSAKKYDSETNLRNNDFKWDTIIRKNKSMRLSSLLSPFLVLHAIGRNNFEHEKIRYYVAITVNVPKYNGSLYDATLQAYTNLVPITVRNVNKVMVAVHNKS</sequence>
<dbReference type="CDD" id="cd04847">
    <property type="entry name" value="Peptidases_S8_Subtilisin_like_2"/>
    <property type="match status" value="1"/>
</dbReference>
<name>A0A4R3K1W9_9FIRM</name>
<gene>
    <name evidence="6" type="ORF">EDC37_12627</name>
</gene>
<dbReference type="EMBL" id="SMAA01000026">
    <property type="protein sequence ID" value="TCS75960.1"/>
    <property type="molecule type" value="Genomic_DNA"/>
</dbReference>
<proteinExistence type="inferred from homology"/>
<organism evidence="6 7">
    <name type="scientific">Pectinatus cerevisiiphilus</name>
    <dbReference type="NCBI Taxonomy" id="86956"/>
    <lineage>
        <taxon>Bacteria</taxon>
        <taxon>Bacillati</taxon>
        <taxon>Bacillota</taxon>
        <taxon>Negativicutes</taxon>
        <taxon>Selenomonadales</taxon>
        <taxon>Selenomonadaceae</taxon>
        <taxon>Pectinatus</taxon>
    </lineage>
</organism>
<keyword evidence="2" id="KW-0645">Protease</keyword>
<dbReference type="PROSITE" id="PS00138">
    <property type="entry name" value="SUBTILASE_SER"/>
    <property type="match status" value="1"/>
</dbReference>
<keyword evidence="3" id="KW-0378">Hydrolase</keyword>
<dbReference type="PANTHER" id="PTHR43806:SF11">
    <property type="entry name" value="CEREVISIN-RELATED"/>
    <property type="match status" value="1"/>
</dbReference>
<accession>A0A4R3K1W9</accession>
<dbReference type="InterPro" id="IPR034074">
    <property type="entry name" value="Y4bN_pept_dom"/>
</dbReference>
<evidence type="ECO:0000256" key="3">
    <source>
        <dbReference type="ARBA" id="ARBA00022801"/>
    </source>
</evidence>
<keyword evidence="4" id="KW-0720">Serine protease</keyword>
<reference evidence="6 7" key="1">
    <citation type="submission" date="2019-03" db="EMBL/GenBank/DDBJ databases">
        <title>Genomic Encyclopedia of Type Strains, Phase IV (KMG-IV): sequencing the most valuable type-strain genomes for metagenomic binning, comparative biology and taxonomic classification.</title>
        <authorList>
            <person name="Goeker M."/>
        </authorList>
    </citation>
    <scope>NUCLEOTIDE SEQUENCE [LARGE SCALE GENOMIC DNA]</scope>
    <source>
        <strain evidence="6 7">DSM 20467</strain>
    </source>
</reference>
<feature type="domain" description="Peptidase S8/S53" evidence="5">
    <location>
        <begin position="269"/>
        <end position="549"/>
    </location>
</feature>